<keyword evidence="14 32" id="KW-0812">Transmembrane</keyword>
<evidence type="ECO:0000256" key="30">
    <source>
        <dbReference type="ARBA" id="ARBA00023288"/>
    </source>
</evidence>
<feature type="transmembrane region" description="Helical" evidence="33">
    <location>
        <begin position="516"/>
        <end position="539"/>
    </location>
</feature>
<evidence type="ECO:0000256" key="10">
    <source>
        <dbReference type="ARBA" id="ARBA00022570"/>
    </source>
</evidence>
<evidence type="ECO:0000256" key="6">
    <source>
        <dbReference type="ARBA" id="ARBA00004650"/>
    </source>
</evidence>
<organism evidence="37 38">
    <name type="scientific">Human immunodeficiency virus type 1</name>
    <name type="common">HIV-1</name>
    <dbReference type="NCBI Taxonomy" id="11676"/>
    <lineage>
        <taxon>Viruses</taxon>
        <taxon>Riboviria</taxon>
        <taxon>Pararnavirae</taxon>
        <taxon>Artverviricota</taxon>
        <taxon>Revtraviricetes</taxon>
        <taxon>Ortervirales</taxon>
        <taxon>Retroviridae</taxon>
        <taxon>Orthoretrovirinae</taxon>
        <taxon>Lentivirus</taxon>
        <taxon>Lentivirus humimdef1</taxon>
    </lineage>
</organism>
<dbReference type="InterPro" id="IPR000777">
    <property type="entry name" value="HIV1_Gp120"/>
</dbReference>
<gene>
    <name evidence="32 37" type="primary">env</name>
</gene>
<dbReference type="Gene3D" id="2.170.40.20">
    <property type="entry name" value="Human immunodeficiency virus 1, Gp160, envelope glycoprotein"/>
    <property type="match status" value="2"/>
</dbReference>
<evidence type="ECO:0000256" key="27">
    <source>
        <dbReference type="ARBA" id="ARBA00023157"/>
    </source>
</evidence>
<evidence type="ECO:0000256" key="4">
    <source>
        <dbReference type="ARBA" id="ARBA00004563"/>
    </source>
</evidence>
<dbReference type="Proteomes" id="UP000171363">
    <property type="component" value="Segment"/>
</dbReference>
<evidence type="ECO:0000256" key="34">
    <source>
        <dbReference type="SAM" id="MobiDB-lite"/>
    </source>
</evidence>
<evidence type="ECO:0000256" key="1">
    <source>
        <dbReference type="ARBA" id="ARBA00004402"/>
    </source>
</evidence>
<feature type="compositionally biased region" description="Basic and acidic residues" evidence="34">
    <location>
        <begin position="724"/>
        <end position="733"/>
    </location>
</feature>
<keyword evidence="21 32" id="KW-1164">Virus endocytosis by host</keyword>
<feature type="topological domain" description="Cytoplasmic" evidence="32">
    <location>
        <begin position="707"/>
        <end position="864"/>
    </location>
</feature>
<sequence>MRVKETQGNWLNWWKWGTLILGLVVICSASDNLWVTVYYGVPVWRDAETALFCASDAKAQVEEVHNVWATHACVPTDPNPQEIHLENVTENFNMWKNSMVEQMQEDVISLWDQSLKPCVKLTPLCVTLNCSEKITISGNGNIDTTGKIGNMTDEVRNCSFNMTTVLRDKQQKVHALFYKLDIVPIENNSNRNNSNSSNSSEYSEYRLIKCNTSVIKQACPKISFDPIPIHYCAPAGYAILKCNDKNFNGTGPCNNVSSVQCTHGIKPVVSTQLLLNGSLAEEEIIIRSENLTNNAKNIIVHLNKSVEINCTRPSTNTRKRMTMGPGHVFYSTGEITGEVKKAYCEVNGTTWSKVLTQVAEKLKEHFDKNITFQQPAGGDIEITMHHFNCRGEFFYCNTTKLFNDTCIENNTRCNHAIILPCRIKQIINMWQGVGQAMYAPPINGKINCVSNITGILLTRDGGRNSSDGNETFRPGGGNIKDNWRSELYKYKVVQIEPLGIAPTRAKRRVVEREKRAVGIGALIFGFLGAAGSTMGAASITLTVQARQLLSGIVQQQSNLLRAIEAQQHMLQLTVWGIKQLQARVLAVERYLKDQTFLGLWGCSGKIICTTNVPWNSTWGNKSLEEIWDNMTWTQWEREISNYTNQIYSLLTESQNQQDRNEKDLLELDKWASLWNWFNITNWLWYIRIFIMIVGGLIGLRIVFAIVNRVRQGYSPLSFQTPLHQQREPDRPERIEEEGGEQGRDRSVRLVSGFLALAWDDLRSLCLFSYHRLRDLLLIAARTVELLGHSSLTGLRRGWEGLKYLGNLLIYWAQELKISAISLLNATAITVAEGTDRIIEVARRAWRAIIHIPRRIRQGLERALL</sequence>
<feature type="transmembrane region" description="Helical" evidence="33">
    <location>
        <begin position="682"/>
        <end position="706"/>
    </location>
</feature>
<proteinExistence type="inferred from homology"/>
<dbReference type="GO" id="GO:0075512">
    <property type="term" value="P:clathrin-dependent endocytosis of virus by host cell"/>
    <property type="evidence" value="ECO:0007669"/>
    <property type="project" value="UniProtKB-UniRule"/>
</dbReference>
<comment type="similarity">
    <text evidence="32">Belongs to the HIV-1 env protein family.</text>
</comment>
<evidence type="ECO:0000256" key="28">
    <source>
        <dbReference type="ARBA" id="ARBA00023180"/>
    </source>
</evidence>
<keyword evidence="26 32" id="KW-0564">Palmitate</keyword>
<dbReference type="GO" id="GO:1903908">
    <property type="term" value="P:positive regulation of plasma membrane raft polarization"/>
    <property type="evidence" value="ECO:0007669"/>
    <property type="project" value="UniProtKB-UniRule"/>
</dbReference>
<keyword evidence="18 32" id="KW-0946">Virion</keyword>
<evidence type="ECO:0000313" key="37">
    <source>
        <dbReference type="EMBL" id="AEA77117.1"/>
    </source>
</evidence>
<keyword evidence="25 32" id="KW-0472">Membrane</keyword>
<dbReference type="FunFam" id="1.20.5.490:FF:000001">
    <property type="entry name" value="Envelope glycoprotein gp160"/>
    <property type="match status" value="1"/>
</dbReference>
<feature type="disulfide bond" evidence="32">
    <location>
        <begin position="232"/>
        <end position="261"/>
    </location>
</feature>
<evidence type="ECO:0000256" key="19">
    <source>
        <dbReference type="ARBA" id="ARBA00022870"/>
    </source>
</evidence>
<keyword evidence="23 32" id="KW-1039">Host endosome</keyword>
<dbReference type="GO" id="GO:0019031">
    <property type="term" value="C:viral envelope"/>
    <property type="evidence" value="ECO:0007669"/>
    <property type="project" value="UniProtKB-KW"/>
</dbReference>
<evidence type="ECO:0000313" key="38">
    <source>
        <dbReference type="Proteomes" id="UP000171363"/>
    </source>
</evidence>
<feature type="disulfide bond" evidence="32">
    <location>
        <begin position="602"/>
        <end position="608"/>
    </location>
</feature>
<evidence type="ECO:0000256" key="18">
    <source>
        <dbReference type="ARBA" id="ARBA00022844"/>
    </source>
</evidence>
<evidence type="ECO:0000256" key="11">
    <source>
        <dbReference type="ARBA" id="ARBA00022581"/>
    </source>
</evidence>
<dbReference type="SUPFAM" id="SSF58069">
    <property type="entry name" value="Virus ectodomain"/>
    <property type="match status" value="1"/>
</dbReference>
<comment type="subcellular location">
    <molecule>Surface protein gp120</molecule>
    <subcellularLocation>
        <location evidence="32">Virion membrane</location>
        <topology evidence="32">Peripheral membrane protein</topology>
    </subcellularLocation>
    <subcellularLocation>
        <location evidence="32">Host cell membrane</location>
        <topology evidence="32">Peripheral membrane protein</topology>
    </subcellularLocation>
    <subcellularLocation>
        <location evidence="32">Host endosome membrane</location>
        <topology evidence="32">Single-pass type I membrane protein</topology>
    </subcellularLocation>
    <text evidence="32">The surface protein is not anchored to the viral envelope, but associates with the extravirion surface through its binding to TM. It is probably concentrated at the site of budding and incorporated into the virions possibly by contacts between the cytoplasmic tail of Env and the N-terminus of Gag.</text>
</comment>
<keyword evidence="31 32" id="KW-1160">Virus entry into host cell</keyword>
<comment type="caution">
    <text evidence="32 33">Lacks conserved residue(s) required for the propagation of feature annotation.</text>
</comment>
<feature type="chain" id="PRO_5023312092" description="Envelope glycoprotein gp160" evidence="32">
    <location>
        <begin position="32"/>
        <end position="864"/>
    </location>
</feature>
<keyword evidence="11 32" id="KW-0945">Host-virus interaction</keyword>
<comment type="function">
    <text evidence="32">Transmembrane protein gp41: Acts as a class I viral fusion protein. Under the current model, the protein has at least 3 conformational states: pre-fusion native state, pre-hairpin intermediate state, and post-fusion hairpin state. During fusion of viral and target intracellular membranes, the coiled coil regions (heptad repeats) assume a trimer-of-hairpins structure, positioning the fusion peptide in close proximity to the C-terminal region of the ectodomain. The formation of this structure appears to drive apposition and subsequent fusion of viral and target cell membranes. Complete fusion occurs in host cell endosomes and is dynamin-dependent, however some lipid transfer might occur at the plasma membrane. The virus undergoes clathrin-dependent internalization long before endosomal fusion, thus minimizing the surface exposure of conserved viral epitopes during fusion and reducing the efficacy of inhibitors targeting these epitopes. Membranes fusion leads to delivery of the nucleocapsid into the cytoplasm.</text>
</comment>
<protein>
    <recommendedName>
        <fullName evidence="32">Envelope glycoprotein gp160</fullName>
    </recommendedName>
    <alternativeName>
        <fullName evidence="32">Env polyprotein</fullName>
    </alternativeName>
    <component>
        <recommendedName>
            <fullName evidence="32">Surface protein gp120</fullName>
            <shortName evidence="32">SU</shortName>
        </recommendedName>
        <alternativeName>
            <fullName evidence="32">Glycoprotein 120</fullName>
            <shortName evidence="32">gp120</shortName>
        </alternativeName>
    </component>
    <component>
        <recommendedName>
            <fullName evidence="32">Transmembrane protein gp41</fullName>
            <shortName evidence="32">TM</shortName>
        </recommendedName>
        <alternativeName>
            <fullName evidence="32">Glycoprotein 41</fullName>
            <shortName evidence="32">gp41</shortName>
        </alternativeName>
    </component>
</protein>
<evidence type="ECO:0000256" key="23">
    <source>
        <dbReference type="ARBA" id="ARBA00023046"/>
    </source>
</evidence>
<dbReference type="FunFam" id="1.10.287.210:FF:000001">
    <property type="entry name" value="Envelope glycoprotein gp160"/>
    <property type="match status" value="1"/>
</dbReference>
<dbReference type="InterPro" id="IPR037527">
    <property type="entry name" value="Gp160"/>
</dbReference>
<evidence type="ECO:0000256" key="21">
    <source>
        <dbReference type="ARBA" id="ARBA00022890"/>
    </source>
</evidence>
<dbReference type="GO" id="GO:0019064">
    <property type="term" value="P:fusion of virus membrane with host plasma membrane"/>
    <property type="evidence" value="ECO:0007669"/>
    <property type="project" value="UniProtKB-UniRule"/>
</dbReference>
<evidence type="ECO:0000256" key="5">
    <source>
        <dbReference type="ARBA" id="ARBA00004578"/>
    </source>
</evidence>
<feature type="short sequence motif" description="YXXL motif; contains endocytosis signal" evidence="32">
    <location>
        <begin position="713"/>
        <end position="716"/>
    </location>
</feature>
<feature type="transmembrane region" description="Helical" evidence="33">
    <location>
        <begin position="20"/>
        <end position="41"/>
    </location>
</feature>
<dbReference type="SUPFAM" id="SSF56502">
    <property type="entry name" value="gp120 core"/>
    <property type="match status" value="2"/>
</dbReference>
<feature type="domain" description="Retroviral envelope protein GP41-like" evidence="36">
    <location>
        <begin position="534"/>
        <end position="722"/>
    </location>
</feature>
<evidence type="ECO:0000256" key="7">
    <source>
        <dbReference type="ARBA" id="ARBA00022506"/>
    </source>
</evidence>
<keyword evidence="12 32" id="KW-1162">Viral penetration into host cytoplasm</keyword>
<dbReference type="FunFam" id="2.170.40.20:FF:000004">
    <property type="entry name" value="Envelope glycoprotein gp160"/>
    <property type="match status" value="1"/>
</dbReference>
<dbReference type="Gene3D" id="1.10.287.210">
    <property type="match status" value="1"/>
</dbReference>
<accession>F4Y521</accession>
<name>F4Y521_HV1</name>
<evidence type="ECO:0000256" key="29">
    <source>
        <dbReference type="ARBA" id="ARBA00023280"/>
    </source>
</evidence>
<keyword evidence="28 32" id="KW-0325">Glycoprotein</keyword>
<dbReference type="GO" id="GO:0019082">
    <property type="term" value="P:viral protein processing"/>
    <property type="evidence" value="ECO:0007669"/>
    <property type="project" value="UniProtKB-UniRule"/>
</dbReference>
<evidence type="ECO:0000256" key="22">
    <source>
        <dbReference type="ARBA" id="ARBA00022989"/>
    </source>
</evidence>
<feature type="coiled-coil region" evidence="32">
    <location>
        <begin position="637"/>
        <end position="671"/>
    </location>
</feature>
<evidence type="ECO:0000256" key="15">
    <source>
        <dbReference type="ARBA" id="ARBA00022703"/>
    </source>
</evidence>
<keyword evidence="9 32" id="KW-1032">Host cell membrane</keyword>
<evidence type="ECO:0000256" key="31">
    <source>
        <dbReference type="ARBA" id="ARBA00023296"/>
    </source>
</evidence>
<comment type="domain">
    <text evidence="32">Some of the most genetically diverse regions of the viral genome are present in Env. They are called variable regions 1 through 5 (V1 through V5). Coreceptor usage of gp120 is determined mainly by the primary structure of the third variable region (V3) in the outer domain of gp120. The sequence of V3 determines which coreceptor, CCR5 and/or CXCR4 (corresponding to R5/macrophage, X4/T cell and R5X4/T cell and macrophage tropism), is used to trigger the fusion potential of the Env complex, and hence which cells the virus can infect. Binding to CCR5 involves a region adjacent in addition to V3.</text>
</comment>
<dbReference type="Pfam" id="PF00517">
    <property type="entry name" value="GP41"/>
    <property type="match status" value="1"/>
</dbReference>
<comment type="subcellular location">
    <molecule>Transmembrane protein gp41</molecule>
    <subcellularLocation>
        <location evidence="32">Virion membrane</location>
        <topology evidence="32">Single-pass type I membrane protein</topology>
    </subcellularLocation>
    <subcellularLocation>
        <location evidence="32">Host cell membrane</location>
        <topology evidence="32">Single-pass type I membrane protein</topology>
    </subcellularLocation>
    <subcellularLocation>
        <location evidence="32">Host endosome membrane</location>
        <topology evidence="32">Single-pass type I membrane protein</topology>
    </subcellularLocation>
    <text evidence="32">It is probably concentrated at the site of budding and incorporated into the virions possibly by contacts between the cytoplasmic tail of Env and the N-terminus of Gag.</text>
</comment>
<keyword evidence="17 32" id="KW-1161">Viral attachment to host cell</keyword>
<comment type="domain">
    <text evidence="32">The CD4-binding region is targeted by the antibody b12.</text>
</comment>
<comment type="subunit">
    <text evidence="32">The mature envelope protein (Env) consists of a homotrimer of non-covalently associated gp120-gp41 heterodimers. The resulting complex protrudes from the virus surface as a spike. There seems to be as few as 10 spikes on the average virion. Surface protein gp120 interacts with host CD4, CCR5 and CXCR4. Gp120 also interacts with the C-type lectins CD209/DC-SIGN and CLEC4M/DC-SIGNR (collectively referred to as DC-SIGN(R)). Gp120 and gp41 interact with GalCer. Gp120 interacts with host ITGA4/ITGB7 complex; on CD4+ T-cells, this interaction results in rapid activation of integrin ITGAL/LFA-1, which facilitates efficient cell-to-cell spreading of HIV-1. Gp120 interacts with cell-associated heparan sulfate; this interaction increases virus infectivity on permissive cells and may be involved in infection of CD4- cells.</text>
</comment>
<evidence type="ECO:0000256" key="26">
    <source>
        <dbReference type="ARBA" id="ARBA00023139"/>
    </source>
</evidence>
<evidence type="ECO:0000256" key="16">
    <source>
        <dbReference type="ARBA" id="ARBA00022729"/>
    </source>
</evidence>
<feature type="region of interest" description="Fusion peptide" evidence="32">
    <location>
        <begin position="516"/>
        <end position="536"/>
    </location>
</feature>
<dbReference type="GO" id="GO:0019062">
    <property type="term" value="P:virion attachment to host cell"/>
    <property type="evidence" value="ECO:0007669"/>
    <property type="project" value="UniProtKB-UniRule"/>
</dbReference>
<keyword evidence="16 32" id="KW-0732">Signal</keyword>
<dbReference type="GO" id="GO:0016020">
    <property type="term" value="C:membrane"/>
    <property type="evidence" value="ECO:0007669"/>
    <property type="project" value="UniProtKB-UniRule"/>
</dbReference>
<evidence type="ECO:0000256" key="8">
    <source>
        <dbReference type="ARBA" id="ARBA00022510"/>
    </source>
</evidence>
<evidence type="ECO:0000259" key="36">
    <source>
        <dbReference type="Pfam" id="PF00517"/>
    </source>
</evidence>
<dbReference type="GO" id="GO:0044175">
    <property type="term" value="C:host cell endosome membrane"/>
    <property type="evidence" value="ECO:0007669"/>
    <property type="project" value="UniProtKB-SubCell"/>
</dbReference>
<evidence type="ECO:0000256" key="2">
    <source>
        <dbReference type="ARBA" id="ARBA00004433"/>
    </source>
</evidence>
<feature type="chain" id="PRO_5023312093" description="Transmembrane protein gp41" evidence="32">
    <location>
        <begin position="516"/>
        <end position="864"/>
    </location>
</feature>
<evidence type="ECO:0000256" key="12">
    <source>
        <dbReference type="ARBA" id="ARBA00022595"/>
    </source>
</evidence>
<keyword evidence="30 32" id="KW-0449">Lipoprotein</keyword>
<dbReference type="Pfam" id="PF00516">
    <property type="entry name" value="GP120"/>
    <property type="match status" value="1"/>
</dbReference>
<evidence type="ECO:0000256" key="32">
    <source>
        <dbReference type="HAMAP-Rule" id="MF_04083"/>
    </source>
</evidence>
<reference evidence="37 38" key="1">
    <citation type="journal article" date="2010" name="JAIDS">
        <title>Identification of a novel second-generation circulating recombinant form (CRF48_01B) in Malaysia: a descendant of the previously identified CRF33_01B.</title>
        <authorList>
            <person name="Li Y."/>
            <person name="Tee K.K."/>
            <person name="Liao H."/>
            <person name="Hase S."/>
            <person name="Uenishi R."/>
            <person name="Li X.J."/>
            <person name="Tsuchiura T."/>
            <person name="Yang R."/>
            <person name="Govindasamy S."/>
            <person name="Yong Y.K."/>
            <person name="Tan H.Y."/>
            <person name="Pybus O.G."/>
            <person name="Kamarulzaman A."/>
            <person name="Takebe Y."/>
        </authorList>
    </citation>
    <scope>NUCLEOTIDE SEQUENCE [LARGE SCALE GENOMIC DNA]</scope>
    <source>
        <strain evidence="37">07MYKT021</strain>
    </source>
</reference>
<comment type="PTM">
    <text evidence="32">Highly glycosylated by host. The high number of glycan on the protein is reffered to as 'glycan shield' because it contributes to hide protein sequence from adaptive immune system.</text>
</comment>
<feature type="short sequence motif" description="Di-leucine internalization motif" evidence="32">
    <location>
        <begin position="863"/>
        <end position="864"/>
    </location>
</feature>
<feature type="site" description="Cleavage; by host furin" evidence="32">
    <location>
        <begin position="515"/>
        <end position="516"/>
    </location>
</feature>
<comment type="subcellular location">
    <subcellularLocation>
        <location evidence="3">Host cell membrane</location>
        <topology evidence="3">Peripheral membrane protein</topology>
    </subcellularLocation>
    <subcellularLocation>
        <location evidence="1">Host cell membrane</location>
        <topology evidence="1">Single-pass type I membrane protein</topology>
    </subcellularLocation>
    <subcellularLocation>
        <location evidence="2">Host endosome membrane</location>
        <topology evidence="2">Peripheral membrane protein</topology>
    </subcellularLocation>
    <subcellularLocation>
        <location evidence="5">Host endosome membrane</location>
        <topology evidence="5">Single-pass type I membrane protein</topology>
    </subcellularLocation>
    <subcellularLocation>
        <location evidence="6">Virion membrane</location>
        <topology evidence="6">Peripheral membrane protein</topology>
    </subcellularLocation>
    <subcellularLocation>
        <location evidence="4">Virion membrane</location>
        <topology evidence="4">Single-pass type I membrane protein</topology>
    </subcellularLocation>
</comment>
<keyword evidence="13 32" id="KW-0165">Cleavage on pair of basic residues</keyword>
<evidence type="ECO:0000256" key="3">
    <source>
        <dbReference type="ARBA" id="ARBA00004505"/>
    </source>
</evidence>
<dbReference type="GO" id="GO:0020002">
    <property type="term" value="C:host cell plasma membrane"/>
    <property type="evidence" value="ECO:0007669"/>
    <property type="project" value="UniProtKB-SubCell"/>
</dbReference>
<keyword evidence="22 32" id="KW-1133">Transmembrane helix</keyword>
<organismHost>
    <name type="scientific">Homo sapiens</name>
    <name type="common">Human</name>
    <dbReference type="NCBI Taxonomy" id="9606"/>
</organismHost>
<keyword evidence="24 32" id="KW-0175">Coiled coil</keyword>
<dbReference type="GO" id="GO:0005198">
    <property type="term" value="F:structural molecule activity"/>
    <property type="evidence" value="ECO:0007669"/>
    <property type="project" value="UniProtKB-UniRule"/>
</dbReference>
<evidence type="ECO:0000259" key="35">
    <source>
        <dbReference type="Pfam" id="PF00516"/>
    </source>
</evidence>
<comment type="PTM">
    <text evidence="32">Specific enzymatic cleavages in vivo yield mature proteins. Envelope glycoproteins are synthesized as a inactive precursor that is heavily N-glycosylated and processed likely by host cell furin in the Golgi to yield the mature SU and TM proteins. The cleavage site between SU and TM requires the minimal sequence [KR]-X-[KR]-R. About 2 of the 9 disulfide bonds of gp41 are reduced by P4HB/PDI, following binding to CD4 receptor.</text>
</comment>
<comment type="domain">
    <text evidence="32">The membrane proximal external region (MPER) present in gp41 is a tryptophan-rich region recognized by the antibodies 2F5, Z13, and 4E10. MPER seems to play a role in fusion.</text>
</comment>
<dbReference type="HAMAP" id="MF_04083">
    <property type="entry name" value="HIV_ENV"/>
    <property type="match status" value="1"/>
</dbReference>
<comment type="domain">
    <text evidence="32 33">The 17 amino acids long immunosuppressive region is present in many retroviral envelope proteins. Synthetic peptides derived from this relatively conserved sequence inhibit immune function in vitro and in vivo.</text>
</comment>
<dbReference type="InterPro" id="IPR036377">
    <property type="entry name" value="Gp120_core_sf"/>
</dbReference>
<dbReference type="Gene3D" id="1.20.5.490">
    <property type="entry name" value="Single helix bin"/>
    <property type="match status" value="1"/>
</dbReference>
<comment type="miscellaneous">
    <text evidence="32">HIV-1 lineages are divided in three main groups, M (for Major), O (for Outlier), and N (for New, or Non-M, Non-O). The vast majority of strains found worldwide belong to the group M. Group O seems to be endemic to and largely confined to Cameroon and neighboring countries in West Central Africa, where these viruses represent a small minority of HIV-1 strains. The group N is represented by a limited number of isolates from Cameroonian persons. The group M is further subdivided in 9 clades or subtypes (A to D, F to H, J and K).</text>
</comment>
<dbReference type="GO" id="GO:1903911">
    <property type="term" value="P:positive regulation of receptor clustering"/>
    <property type="evidence" value="ECO:0007669"/>
    <property type="project" value="UniProtKB-UniRule"/>
</dbReference>
<dbReference type="CDD" id="cd09909">
    <property type="entry name" value="HIV-1-like_HR1-HR2"/>
    <property type="match status" value="1"/>
</dbReference>
<feature type="disulfide bond" evidence="32">
    <location>
        <begin position="242"/>
        <end position="253"/>
    </location>
</feature>
<evidence type="ECO:0000256" key="33">
    <source>
        <dbReference type="RuleBase" id="RU363095"/>
    </source>
</evidence>
<keyword evidence="15 32" id="KW-0053">Apoptosis</keyword>
<keyword evidence="19 32" id="KW-1043">Host membrane</keyword>
<evidence type="ECO:0000256" key="14">
    <source>
        <dbReference type="ARBA" id="ARBA00022692"/>
    </source>
</evidence>
<feature type="domain" description="Human immunodeficiency virus 1 envelope glycoprotein Gp120" evidence="35">
    <location>
        <begin position="33"/>
        <end position="515"/>
    </location>
</feature>
<keyword evidence="29 32" id="KW-0899">Viral immunoevasion</keyword>
<evidence type="ECO:0000256" key="9">
    <source>
        <dbReference type="ARBA" id="ARBA00022511"/>
    </source>
</evidence>
<dbReference type="InterPro" id="IPR000328">
    <property type="entry name" value="GP41-like"/>
</dbReference>
<feature type="lipid moiety-binding region" description="S-palmitoyl cysteine; by host" evidence="32">
    <location>
        <position position="765"/>
    </location>
</feature>
<feature type="disulfide bond" evidence="32">
    <location>
        <begin position="53"/>
        <end position="73"/>
    </location>
</feature>
<keyword evidence="27 32" id="KW-1015">Disulfide bond</keyword>
<comment type="PTM">
    <text evidence="32">Palmitoylation of the transmembrane protein and of Env polyprotein (prior to its proteolytic cleavage) is essential for their association with host cell membrane lipid rafts. Palmitoylation is therefore required for envelope trafficking to classical lipid rafts, but not for viral replication.</text>
</comment>
<feature type="region of interest" description="MPER; binding to GalCer" evidence="32">
    <location>
        <begin position="666"/>
        <end position="687"/>
    </location>
</feature>
<keyword evidence="7 32" id="KW-1168">Fusion of virus membrane with host membrane</keyword>
<comment type="domain">
    <text evidence="32">The YXXL motif is involved in determining the exact site of viral release at the surface of infected mononuclear cells and promotes endocytosis. YXXL and di-leucine endocytosis motifs interact directly or indirectly with the clathrin adapter complexes, opperate independently, and their activities are not additive.</text>
</comment>
<keyword evidence="10 32" id="KW-1165">Clathrin-mediated endocytosis of virus by host</keyword>
<evidence type="ECO:0000256" key="25">
    <source>
        <dbReference type="ARBA" id="ARBA00023136"/>
    </source>
</evidence>
<dbReference type="FunFam" id="2.170.40.20:FF:000003">
    <property type="entry name" value="Envelope glycoprotein gp160"/>
    <property type="match status" value="1"/>
</dbReference>
<evidence type="ECO:0000256" key="13">
    <source>
        <dbReference type="ARBA" id="ARBA00022685"/>
    </source>
</evidence>
<dbReference type="EMBL" id="GQ175883">
    <property type="protein sequence ID" value="AEA77117.1"/>
    <property type="molecule type" value="Genomic_DNA"/>
</dbReference>
<comment type="function">
    <text evidence="32">Envelope glycoprotein gp160: Oligomerizes in the host endoplasmic reticulum into predominantly trimers. In a second time, gp160 transits in the host Golgi, where glycosylation is completed. The precursor is then proteolytically cleaved in the trans-Golgi and thereby activated by cellular furin or furin-like proteases to produce gp120 and gp41.</text>
</comment>
<keyword evidence="20 32" id="KW-0261">Viral envelope protein</keyword>
<dbReference type="GO" id="GO:0052031">
    <property type="term" value="P:symbiont-mediated perturbation of host defense response"/>
    <property type="evidence" value="ECO:0007669"/>
    <property type="project" value="UniProtKB-UniRule"/>
</dbReference>
<dbReference type="GO" id="GO:0055036">
    <property type="term" value="C:virion membrane"/>
    <property type="evidence" value="ECO:0007669"/>
    <property type="project" value="UniProtKB-SubCell"/>
</dbReference>
<feature type="region of interest" description="Immunosuppression" evidence="32">
    <location>
        <begin position="578"/>
        <end position="596"/>
    </location>
</feature>
<keyword evidence="8 32" id="KW-1170">Fusion of virus membrane with host endosomal membrane</keyword>
<comment type="function">
    <text evidence="32">Surface protein gp120: Attaches the virus to the host lymphoid cell by binding to the primary receptor CD4. This interaction induces a structural rearrangement creating a high affinity binding site for a chemokine coreceptor like CXCR4 and/or CCR5. Acts as a ligand for CD209/DC-SIGN and CLEC4M/DC-SIGNR, which are respectively found on dendritic cells (DCs), and on endothelial cells of liver sinusoids and lymph node sinuses. These interactions allow capture of viral particles at mucosal surfaces by these cells and subsequent transmission to permissive cells. HIV subverts the migration properties of dendritic cells to gain access to CD4+ T-cells in lymph nodes. Virus transmission to permissive T-cells occurs either in trans (without DCs infection, through viral capture and transmission), or in cis (following DCs productive infection, through the usual CD4-gp120 interaction), thereby inducing a robust infection. In trans infection, bound virions remain infectious over days and it is proposed that they are not degraded, but protected in non-lysosomal acidic organelles within the DCs close to the cell membrane thus contributing to the viral infectious potential during DCs' migration from the periphery to the lymphoid tissues. On arrival at lymphoid tissues, intact virions recycle back to DCs' cell surface allowing virus transmission to CD4+ T-cells.</text>
</comment>
<evidence type="ECO:0000256" key="20">
    <source>
        <dbReference type="ARBA" id="ARBA00022879"/>
    </source>
</evidence>
<feature type="region of interest" description="Disordered" evidence="34">
    <location>
        <begin position="722"/>
        <end position="743"/>
    </location>
</feature>
<evidence type="ECO:0000256" key="24">
    <source>
        <dbReference type="ARBA" id="ARBA00023054"/>
    </source>
</evidence>
<evidence type="ECO:0000256" key="17">
    <source>
        <dbReference type="ARBA" id="ARBA00022804"/>
    </source>
</evidence>
<comment type="miscellaneous">
    <text evidence="32">Inhibitors targeting HIV-1 viral envelope proteins are used as antiretroviral drugs. Attachment of virions to the cell surface via non-specific interactions and CD4 binding can be blocked by inhibitors that include cyanovirin-N, cyclotriazadisulfonamide analogs, PRO 2000, TNX 355 and PRO 542. In addition, BMS 806 can block CD4-induced conformational changes. Env interactions with the coreceptor molecules can be targeted by CCR5 antagonists including SCH-D, maraviroc (UK 427857) and aplaviroc (GW 873140), and the CXCR4 antagonist AMD 070. Fusion of viral and cellular membranes can be inhibited by peptides such as enfuvirtide and tifuvirtide (T 1249). Resistance to inhibitors associated with mutations in Env are observed. Most of the time, single mutations confer only a modest reduction in drug susceptibility. Combination of several mutations is usually required to develop a high-level drug resistance.</text>
</comment>
<dbReference type="GO" id="GO:0039654">
    <property type="term" value="P:fusion of virus membrane with host endosome membrane"/>
    <property type="evidence" value="ECO:0007669"/>
    <property type="project" value="UniProtKB-UniRule"/>
</dbReference>
<feature type="region of interest" description="CD4-binding loop" evidence="32">
    <location>
        <begin position="375"/>
        <end position="385"/>
    </location>
</feature>